<dbReference type="PANTHER" id="PTHR35011">
    <property type="entry name" value="2,3-DIKETO-L-GULONATE TRAP TRANSPORTER SMALL PERMEASE PROTEIN YIAM"/>
    <property type="match status" value="1"/>
</dbReference>
<dbReference type="GO" id="GO:0022857">
    <property type="term" value="F:transmembrane transporter activity"/>
    <property type="evidence" value="ECO:0007669"/>
    <property type="project" value="UniProtKB-UniRule"/>
</dbReference>
<dbReference type="RefSeq" id="WP_066106099.1">
    <property type="nucleotide sequence ID" value="NZ_JTJL01000012.1"/>
</dbReference>
<comment type="caution">
    <text evidence="11">The sequence shown here is derived from an EMBL/GenBank/DDBJ whole genome shotgun (WGS) entry which is preliminary data.</text>
</comment>
<keyword evidence="6 9" id="KW-1133">Transmembrane helix</keyword>
<dbReference type="Pfam" id="PF04290">
    <property type="entry name" value="DctQ"/>
    <property type="match status" value="1"/>
</dbReference>
<keyword evidence="4 9" id="KW-0997">Cell inner membrane</keyword>
<accession>A0A1A7NZ55</accession>
<evidence type="ECO:0000259" key="10">
    <source>
        <dbReference type="Pfam" id="PF04290"/>
    </source>
</evidence>
<evidence type="ECO:0000256" key="9">
    <source>
        <dbReference type="RuleBase" id="RU369079"/>
    </source>
</evidence>
<gene>
    <name evidence="11" type="ORF">QS62_03710</name>
</gene>
<dbReference type="PANTHER" id="PTHR35011:SF2">
    <property type="entry name" value="2,3-DIKETO-L-GULONATE TRAP TRANSPORTER SMALL PERMEASE PROTEIN YIAM"/>
    <property type="match status" value="1"/>
</dbReference>
<sequence length="172" mass="20302">MFLKRIWEFLNKINTPIARCGEKIAGILLCSMTIIVLLQVLFRYLLNAPLNWTDELSCFLMIYMTYLCMPLIYLQDKNISMSFLLEKINDTRLSHIILVLIHLIALCLFIIWIYFGYLFFLKGNVMANSLPIKMYYIYIAPPILFTITILSVLQKIIYELDQFINFKQLANH</sequence>
<feature type="domain" description="Tripartite ATP-independent periplasmic transporters DctQ component" evidence="10">
    <location>
        <begin position="32"/>
        <end position="159"/>
    </location>
</feature>
<keyword evidence="5 9" id="KW-0812">Transmembrane</keyword>
<reference evidence="11 12" key="1">
    <citation type="submission" date="2014-11" db="EMBL/GenBank/DDBJ databases">
        <title>Pan-genome of Gallibacterium spp.</title>
        <authorList>
            <person name="Kudirkiene E."/>
            <person name="Bojesen A.M."/>
        </authorList>
    </citation>
    <scope>NUCLEOTIDE SEQUENCE [LARGE SCALE GENOMIC DNA]</scope>
    <source>
        <strain evidence="11 12">F150</strain>
    </source>
</reference>
<comment type="function">
    <text evidence="9">Part of the tripartite ATP-independent periplasmic (TRAP) transport system.</text>
</comment>
<dbReference type="Proteomes" id="UP000092649">
    <property type="component" value="Unassembled WGS sequence"/>
</dbReference>
<evidence type="ECO:0000256" key="7">
    <source>
        <dbReference type="ARBA" id="ARBA00023136"/>
    </source>
</evidence>
<evidence type="ECO:0000256" key="8">
    <source>
        <dbReference type="ARBA" id="ARBA00038436"/>
    </source>
</evidence>
<feature type="transmembrane region" description="Helical" evidence="9">
    <location>
        <begin position="52"/>
        <end position="74"/>
    </location>
</feature>
<evidence type="ECO:0000256" key="3">
    <source>
        <dbReference type="ARBA" id="ARBA00022475"/>
    </source>
</evidence>
<dbReference type="PATRIC" id="fig|505341.3.peg.750"/>
<comment type="subcellular location">
    <subcellularLocation>
        <location evidence="1 9">Cell inner membrane</location>
        <topology evidence="1 9">Multi-pass membrane protein</topology>
    </subcellularLocation>
</comment>
<feature type="transmembrane region" description="Helical" evidence="9">
    <location>
        <begin position="24"/>
        <end position="46"/>
    </location>
</feature>
<evidence type="ECO:0000256" key="1">
    <source>
        <dbReference type="ARBA" id="ARBA00004429"/>
    </source>
</evidence>
<keyword evidence="2 9" id="KW-0813">Transport</keyword>
<evidence type="ECO:0000256" key="4">
    <source>
        <dbReference type="ARBA" id="ARBA00022519"/>
    </source>
</evidence>
<keyword evidence="12" id="KW-1185">Reference proteome</keyword>
<name>A0A1A7NZ55_9PAST</name>
<dbReference type="GO" id="GO:0005886">
    <property type="term" value="C:plasma membrane"/>
    <property type="evidence" value="ECO:0007669"/>
    <property type="project" value="UniProtKB-SubCell"/>
</dbReference>
<comment type="subunit">
    <text evidence="9">The complex comprises the extracytoplasmic solute receptor protein and the two transmembrane proteins.</text>
</comment>
<keyword evidence="3" id="KW-1003">Cell membrane</keyword>
<evidence type="ECO:0000256" key="2">
    <source>
        <dbReference type="ARBA" id="ARBA00022448"/>
    </source>
</evidence>
<dbReference type="AlphaFoldDB" id="A0A1A7NZ55"/>
<dbReference type="InterPro" id="IPR007387">
    <property type="entry name" value="TRAP_DctQ"/>
</dbReference>
<dbReference type="EMBL" id="JTJL01000012">
    <property type="protein sequence ID" value="OBW95487.1"/>
    <property type="molecule type" value="Genomic_DNA"/>
</dbReference>
<dbReference type="InterPro" id="IPR055348">
    <property type="entry name" value="DctQ"/>
</dbReference>
<dbReference type="GO" id="GO:0015740">
    <property type="term" value="P:C4-dicarboxylate transport"/>
    <property type="evidence" value="ECO:0007669"/>
    <property type="project" value="TreeGrafter"/>
</dbReference>
<proteinExistence type="inferred from homology"/>
<evidence type="ECO:0000256" key="6">
    <source>
        <dbReference type="ARBA" id="ARBA00022989"/>
    </source>
</evidence>
<protein>
    <recommendedName>
        <fullName evidence="9">TRAP transporter small permease protein</fullName>
    </recommendedName>
</protein>
<evidence type="ECO:0000313" key="12">
    <source>
        <dbReference type="Proteomes" id="UP000092649"/>
    </source>
</evidence>
<keyword evidence="7 9" id="KW-0472">Membrane</keyword>
<evidence type="ECO:0000256" key="5">
    <source>
        <dbReference type="ARBA" id="ARBA00022692"/>
    </source>
</evidence>
<feature type="transmembrane region" description="Helical" evidence="9">
    <location>
        <begin position="135"/>
        <end position="153"/>
    </location>
</feature>
<dbReference type="OrthoDB" id="2085311at2"/>
<feature type="transmembrane region" description="Helical" evidence="9">
    <location>
        <begin position="95"/>
        <end position="115"/>
    </location>
</feature>
<comment type="similarity">
    <text evidence="8 9">Belongs to the TRAP transporter small permease family.</text>
</comment>
<evidence type="ECO:0000313" key="11">
    <source>
        <dbReference type="EMBL" id="OBW95487.1"/>
    </source>
</evidence>
<organism evidence="11 12">
    <name type="scientific">Gallibacterium salpingitidis</name>
    <dbReference type="NCBI Taxonomy" id="505341"/>
    <lineage>
        <taxon>Bacteria</taxon>
        <taxon>Pseudomonadati</taxon>
        <taxon>Pseudomonadota</taxon>
        <taxon>Gammaproteobacteria</taxon>
        <taxon>Pasteurellales</taxon>
        <taxon>Pasteurellaceae</taxon>
        <taxon>Gallibacterium</taxon>
    </lineage>
</organism>